<evidence type="ECO:0000259" key="1">
    <source>
        <dbReference type="Pfam" id="PF18738"/>
    </source>
</evidence>
<dbReference type="Pfam" id="PF18738">
    <property type="entry name" value="HEPN_DZIP3"/>
    <property type="match status" value="2"/>
</dbReference>
<dbReference type="AlphaFoldDB" id="A0A2B4S9Z7"/>
<dbReference type="SUPFAM" id="SSF53167">
    <property type="entry name" value="Purine and uridine phosphorylases"/>
    <property type="match status" value="1"/>
</dbReference>
<dbReference type="PANTHER" id="PTHR46844">
    <property type="entry name" value="SLR5058 PROTEIN"/>
    <property type="match status" value="1"/>
</dbReference>
<evidence type="ECO:0000313" key="2">
    <source>
        <dbReference type="EMBL" id="PFX26711.1"/>
    </source>
</evidence>
<feature type="domain" description="DZIP3-like HEPN" evidence="1">
    <location>
        <begin position="47"/>
        <end position="190"/>
    </location>
</feature>
<dbReference type="Gene3D" id="3.40.50.1580">
    <property type="entry name" value="Nucleoside phosphorylase domain"/>
    <property type="match status" value="1"/>
</dbReference>
<reference evidence="3" key="1">
    <citation type="journal article" date="2017" name="bioRxiv">
        <title>Comparative analysis of the genomes of Stylophora pistillata and Acropora digitifera provides evidence for extensive differences between species of corals.</title>
        <authorList>
            <person name="Voolstra C.R."/>
            <person name="Li Y."/>
            <person name="Liew Y.J."/>
            <person name="Baumgarten S."/>
            <person name="Zoccola D."/>
            <person name="Flot J.-F."/>
            <person name="Tambutte S."/>
            <person name="Allemand D."/>
            <person name="Aranda M."/>
        </authorList>
    </citation>
    <scope>NUCLEOTIDE SEQUENCE [LARGE SCALE GENOMIC DNA]</scope>
</reference>
<dbReference type="GO" id="GO:0009116">
    <property type="term" value="P:nucleoside metabolic process"/>
    <property type="evidence" value="ECO:0007669"/>
    <property type="project" value="InterPro"/>
</dbReference>
<sequence length="760" mass="84952">MFQGGMSSVTPSSPSTRETSNYAQLCRLFVEVGSCVLRDTFDRLCPPKDLPAFLAQNKTKLQTLRKERVLSISQWHRLYPAVRSSVSSRDYDSSLLLCLLRNIVDQTLPVSGWSNLPGSDTRVEADITGIKILRDRVYSHVTHASVDDSKFSLHWNDIKETFVRIGGAHYENVINDLKIDHLEADFEEHYRELFREWLKDDDCITDKNNGDKTVKKASKEEVREGSIGISGQQSGMEEVVLTPVEKKSAENCSASPPEISEKLPTFSDLPNISHHWNNIELPVDILLLTEEDCEFLSCFAYLKEPIRSYNKNIGFVYFGCIGDDKGKKMKIALMRCPKGLAVPGDFLSVLRDAISLLRPKVIFSVGACSGFNSRKVKLGDVVVSSKLISAAPKTPPSREIGNLIKYVADGWKAPLQNADEYNAKVHCDGVVLSISEANKDMIGQHPEAIAVEMEGVGSHLFDFKMEWVFVKGIKDFVDDRHSSSEKWTQIACVMAASVVANILSDPVIFQDWRHFTTDTSESHTPGNPGKGSFMATAPSPFVSTKETANYAMLCRLLVSVGSQVLRSTFDKIHPPATLRRVLGGTSVHYATLQSLYKGKKKVLNSMQWAKLYPAHSPVSSATFDITLLTVLLRNICGLSPPATGWDHLPPASNTSIADDIARLKYYRNTVHGHASQASVDDISFSAYWLEIREALVRLGGAHFQASIDNLEHDCMDRDIEEHYCELMKQWKKDDDSIKDKLEEIEGKENIFHCHMDSHMV</sequence>
<accession>A0A2B4S9Z7</accession>
<dbReference type="InterPro" id="IPR041249">
    <property type="entry name" value="HEPN_DZIP3"/>
</dbReference>
<gene>
    <name evidence="2" type="primary">Dzip3</name>
    <name evidence="2" type="ORF">AWC38_SpisGene8654</name>
</gene>
<dbReference type="EMBL" id="LSMT01000120">
    <property type="protein sequence ID" value="PFX26711.1"/>
    <property type="molecule type" value="Genomic_DNA"/>
</dbReference>
<organism evidence="2 3">
    <name type="scientific">Stylophora pistillata</name>
    <name type="common">Smooth cauliflower coral</name>
    <dbReference type="NCBI Taxonomy" id="50429"/>
    <lineage>
        <taxon>Eukaryota</taxon>
        <taxon>Metazoa</taxon>
        <taxon>Cnidaria</taxon>
        <taxon>Anthozoa</taxon>
        <taxon>Hexacorallia</taxon>
        <taxon>Scleractinia</taxon>
        <taxon>Astrocoeniina</taxon>
        <taxon>Pocilloporidae</taxon>
        <taxon>Stylophora</taxon>
    </lineage>
</organism>
<dbReference type="OrthoDB" id="5964200at2759"/>
<feature type="domain" description="DZIP3-like HEPN" evidence="1">
    <location>
        <begin position="575"/>
        <end position="723"/>
    </location>
</feature>
<protein>
    <submittedName>
        <fullName evidence="2">E3 ubiquitin-protein ligase DZIP3</fullName>
    </submittedName>
</protein>
<dbReference type="GO" id="GO:0003824">
    <property type="term" value="F:catalytic activity"/>
    <property type="evidence" value="ECO:0007669"/>
    <property type="project" value="InterPro"/>
</dbReference>
<keyword evidence="3" id="KW-1185">Reference proteome</keyword>
<dbReference type="PANTHER" id="PTHR46844:SF1">
    <property type="entry name" value="SLR5058 PROTEIN"/>
    <property type="match status" value="1"/>
</dbReference>
<dbReference type="InterPro" id="IPR035994">
    <property type="entry name" value="Nucleoside_phosphorylase_sf"/>
</dbReference>
<name>A0A2B4S9Z7_STYPI</name>
<evidence type="ECO:0000313" key="3">
    <source>
        <dbReference type="Proteomes" id="UP000225706"/>
    </source>
</evidence>
<dbReference type="Proteomes" id="UP000225706">
    <property type="component" value="Unassembled WGS sequence"/>
</dbReference>
<comment type="caution">
    <text evidence="2">The sequence shown here is derived from an EMBL/GenBank/DDBJ whole genome shotgun (WGS) entry which is preliminary data.</text>
</comment>
<proteinExistence type="predicted"/>